<reference evidence="2" key="1">
    <citation type="submission" date="2016-10" db="EMBL/GenBank/DDBJ databases">
        <authorList>
            <person name="Varghese N."/>
            <person name="Submissions S."/>
        </authorList>
    </citation>
    <scope>NUCLEOTIDE SEQUENCE [LARGE SCALE GENOMIC DNA]</scope>
    <source>
        <strain evidence="2">DSM 26424</strain>
    </source>
</reference>
<dbReference type="Proteomes" id="UP000199093">
    <property type="component" value="Unassembled WGS sequence"/>
</dbReference>
<organism evidence="1 2">
    <name type="scientific">Salipiger marinus</name>
    <dbReference type="NCBI Taxonomy" id="555512"/>
    <lineage>
        <taxon>Bacteria</taxon>
        <taxon>Pseudomonadati</taxon>
        <taxon>Pseudomonadota</taxon>
        <taxon>Alphaproteobacteria</taxon>
        <taxon>Rhodobacterales</taxon>
        <taxon>Roseobacteraceae</taxon>
        <taxon>Salipiger</taxon>
    </lineage>
</organism>
<proteinExistence type="predicted"/>
<protein>
    <submittedName>
        <fullName evidence="1">Uncharacterized protein</fullName>
    </submittedName>
</protein>
<dbReference type="EMBL" id="FNEJ01000028">
    <property type="protein sequence ID" value="SDJ36804.1"/>
    <property type="molecule type" value="Genomic_DNA"/>
</dbReference>
<sequence>MEQLIADVEAYAASVNRTPQAVLRDAIGAGWKEWGSWKSGISSPTMARVDRLRDFMVANPPPEVEGPAQEDAA</sequence>
<dbReference type="STRING" id="555512.SAMN04487993_10287"/>
<gene>
    <name evidence="1" type="ORF">SAMN04487993_10287</name>
</gene>
<evidence type="ECO:0000313" key="1">
    <source>
        <dbReference type="EMBL" id="SDJ36804.1"/>
    </source>
</evidence>
<name>A0A1G8T5V3_9RHOB</name>
<accession>A0A1G8T5V3</accession>
<dbReference type="RefSeq" id="WP_089851328.1">
    <property type="nucleotide sequence ID" value="NZ_FNEJ01000028.1"/>
</dbReference>
<dbReference type="AlphaFoldDB" id="A0A1G8T5V3"/>
<evidence type="ECO:0000313" key="2">
    <source>
        <dbReference type="Proteomes" id="UP000199093"/>
    </source>
</evidence>
<keyword evidence="2" id="KW-1185">Reference proteome</keyword>
<dbReference type="OrthoDB" id="7874026at2"/>